<evidence type="ECO:0000313" key="1">
    <source>
        <dbReference type="EMBL" id="JAH69750.1"/>
    </source>
</evidence>
<sequence length="39" mass="4229">MINISCLPSPSLELAASWNGIMLKWSSEIMTTLTVSTSD</sequence>
<proteinExistence type="predicted"/>
<protein>
    <submittedName>
        <fullName evidence="1">Uncharacterized protein</fullName>
    </submittedName>
</protein>
<reference evidence="1" key="2">
    <citation type="journal article" date="2015" name="Fish Shellfish Immunol.">
        <title>Early steps in the European eel (Anguilla anguilla)-Vibrio vulnificus interaction in the gills: Role of the RtxA13 toxin.</title>
        <authorList>
            <person name="Callol A."/>
            <person name="Pajuelo D."/>
            <person name="Ebbesson L."/>
            <person name="Teles M."/>
            <person name="MacKenzie S."/>
            <person name="Amaro C."/>
        </authorList>
    </citation>
    <scope>NUCLEOTIDE SEQUENCE</scope>
</reference>
<reference evidence="1" key="1">
    <citation type="submission" date="2014-11" db="EMBL/GenBank/DDBJ databases">
        <authorList>
            <person name="Amaro Gonzalez C."/>
        </authorList>
    </citation>
    <scope>NUCLEOTIDE SEQUENCE</scope>
</reference>
<name>A0A0E9UX47_ANGAN</name>
<dbReference type="AlphaFoldDB" id="A0A0E9UX47"/>
<organism evidence="1">
    <name type="scientific">Anguilla anguilla</name>
    <name type="common">European freshwater eel</name>
    <name type="synonym">Muraena anguilla</name>
    <dbReference type="NCBI Taxonomy" id="7936"/>
    <lineage>
        <taxon>Eukaryota</taxon>
        <taxon>Metazoa</taxon>
        <taxon>Chordata</taxon>
        <taxon>Craniata</taxon>
        <taxon>Vertebrata</taxon>
        <taxon>Euteleostomi</taxon>
        <taxon>Actinopterygii</taxon>
        <taxon>Neopterygii</taxon>
        <taxon>Teleostei</taxon>
        <taxon>Anguilliformes</taxon>
        <taxon>Anguillidae</taxon>
        <taxon>Anguilla</taxon>
    </lineage>
</organism>
<accession>A0A0E9UX47</accession>
<dbReference type="EMBL" id="GBXM01038827">
    <property type="protein sequence ID" value="JAH69750.1"/>
    <property type="molecule type" value="Transcribed_RNA"/>
</dbReference>